<keyword evidence="1" id="KW-0812">Transmembrane</keyword>
<keyword evidence="3" id="KW-1185">Reference proteome</keyword>
<organism evidence="2 3">
    <name type="scientific">Bacillus daqingensis</name>
    <dbReference type="NCBI Taxonomy" id="872396"/>
    <lineage>
        <taxon>Bacteria</taxon>
        <taxon>Bacillati</taxon>
        <taxon>Bacillota</taxon>
        <taxon>Bacilli</taxon>
        <taxon>Bacillales</taxon>
        <taxon>Bacillaceae</taxon>
        <taxon>Bacillus</taxon>
    </lineage>
</organism>
<accession>A0ABV9NSX4</accession>
<evidence type="ECO:0000256" key="1">
    <source>
        <dbReference type="SAM" id="Phobius"/>
    </source>
</evidence>
<dbReference type="RefSeq" id="WP_377907911.1">
    <property type="nucleotide sequence ID" value="NZ_JBHSGK010000003.1"/>
</dbReference>
<evidence type="ECO:0000313" key="2">
    <source>
        <dbReference type="EMBL" id="MFC4735286.1"/>
    </source>
</evidence>
<feature type="transmembrane region" description="Helical" evidence="1">
    <location>
        <begin position="20"/>
        <end position="47"/>
    </location>
</feature>
<gene>
    <name evidence="2" type="ORF">ACFO4L_01695</name>
</gene>
<evidence type="ECO:0008006" key="4">
    <source>
        <dbReference type="Google" id="ProtNLM"/>
    </source>
</evidence>
<feature type="transmembrane region" description="Helical" evidence="1">
    <location>
        <begin position="59"/>
        <end position="85"/>
    </location>
</feature>
<sequence length="91" mass="9550">MNTIELRQSMNSKALMSIYLGVFSLLMFFMPVVALTLGTLSIFLGLTGRKEARDLTQKGAGTAVAGVVCGASAIVLTVMLLGAVMSSSITY</sequence>
<name>A0ABV9NSX4_9BACI</name>
<dbReference type="EMBL" id="JBHSGK010000003">
    <property type="protein sequence ID" value="MFC4735286.1"/>
    <property type="molecule type" value="Genomic_DNA"/>
</dbReference>
<evidence type="ECO:0000313" key="3">
    <source>
        <dbReference type="Proteomes" id="UP001595896"/>
    </source>
</evidence>
<protein>
    <recommendedName>
        <fullName evidence="4">DUF4190 domain-containing protein</fullName>
    </recommendedName>
</protein>
<comment type="caution">
    <text evidence="2">The sequence shown here is derived from an EMBL/GenBank/DDBJ whole genome shotgun (WGS) entry which is preliminary data.</text>
</comment>
<keyword evidence="1" id="KW-1133">Transmembrane helix</keyword>
<reference evidence="3" key="1">
    <citation type="journal article" date="2019" name="Int. J. Syst. Evol. Microbiol.">
        <title>The Global Catalogue of Microorganisms (GCM) 10K type strain sequencing project: providing services to taxonomists for standard genome sequencing and annotation.</title>
        <authorList>
            <consortium name="The Broad Institute Genomics Platform"/>
            <consortium name="The Broad Institute Genome Sequencing Center for Infectious Disease"/>
            <person name="Wu L."/>
            <person name="Ma J."/>
        </authorList>
    </citation>
    <scope>NUCLEOTIDE SEQUENCE [LARGE SCALE GENOMIC DNA]</scope>
    <source>
        <strain evidence="3">JCM 12165</strain>
    </source>
</reference>
<dbReference type="Proteomes" id="UP001595896">
    <property type="component" value="Unassembled WGS sequence"/>
</dbReference>
<keyword evidence="1" id="KW-0472">Membrane</keyword>
<proteinExistence type="predicted"/>